<sequence length="96" mass="10452">MTAYWLALVDVDDEAAYKEYAQRAPAAIEAYGGRVLARGGRRVGLEGAEPPGRVVIIEFDSVEQAEACFNSPEYQAARALRSDAADARFMIVEGLQ</sequence>
<name>A0A1H8SVA1_9GAMM</name>
<dbReference type="Proteomes" id="UP000199657">
    <property type="component" value="Unassembled WGS sequence"/>
</dbReference>
<gene>
    <name evidence="2" type="ORF">SAMN04488052_103225</name>
</gene>
<keyword evidence="3" id="KW-1185">Reference proteome</keyword>
<dbReference type="PANTHER" id="PTHR41521:SF4">
    <property type="entry name" value="BLR0684 PROTEIN"/>
    <property type="match status" value="1"/>
</dbReference>
<proteinExistence type="predicted"/>
<dbReference type="EMBL" id="FOEG01000003">
    <property type="protein sequence ID" value="SEO82602.1"/>
    <property type="molecule type" value="Genomic_DNA"/>
</dbReference>
<protein>
    <submittedName>
        <fullName evidence="2">Uncharacterized conserved protein, DUF1330 family</fullName>
    </submittedName>
</protein>
<accession>A0A1H8SVA1</accession>
<reference evidence="2 3" key="1">
    <citation type="submission" date="2016-10" db="EMBL/GenBank/DDBJ databases">
        <authorList>
            <person name="de Groot N.N."/>
        </authorList>
    </citation>
    <scope>NUCLEOTIDE SEQUENCE [LARGE SCALE GENOMIC DNA]</scope>
    <source>
        <strain evidence="2 3">CGMCC 1.6291</strain>
    </source>
</reference>
<dbReference type="AlphaFoldDB" id="A0A1H8SVA1"/>
<dbReference type="STRING" id="406100.SAMN04488052_103225"/>
<dbReference type="OrthoDB" id="9806380at2"/>
<dbReference type="InterPro" id="IPR010753">
    <property type="entry name" value="DUF1330"/>
</dbReference>
<evidence type="ECO:0000259" key="1">
    <source>
        <dbReference type="Pfam" id="PF07045"/>
    </source>
</evidence>
<dbReference type="PANTHER" id="PTHR41521">
    <property type="match status" value="1"/>
</dbReference>
<dbReference type="Pfam" id="PF07045">
    <property type="entry name" value="DUF1330"/>
    <property type="match status" value="1"/>
</dbReference>
<organism evidence="2 3">
    <name type="scientific">Aquisalimonas asiatica</name>
    <dbReference type="NCBI Taxonomy" id="406100"/>
    <lineage>
        <taxon>Bacteria</taxon>
        <taxon>Pseudomonadati</taxon>
        <taxon>Pseudomonadota</taxon>
        <taxon>Gammaproteobacteria</taxon>
        <taxon>Chromatiales</taxon>
        <taxon>Ectothiorhodospiraceae</taxon>
        <taxon>Aquisalimonas</taxon>
    </lineage>
</organism>
<dbReference type="Gene3D" id="3.30.70.100">
    <property type="match status" value="1"/>
</dbReference>
<feature type="domain" description="DUF1330" evidence="1">
    <location>
        <begin position="2"/>
        <end position="95"/>
    </location>
</feature>
<evidence type="ECO:0000313" key="3">
    <source>
        <dbReference type="Proteomes" id="UP000199657"/>
    </source>
</evidence>
<dbReference type="InterPro" id="IPR011008">
    <property type="entry name" value="Dimeric_a/b-barrel"/>
</dbReference>
<dbReference type="RefSeq" id="WP_091642523.1">
    <property type="nucleotide sequence ID" value="NZ_FOEG01000003.1"/>
</dbReference>
<evidence type="ECO:0000313" key="2">
    <source>
        <dbReference type="EMBL" id="SEO82602.1"/>
    </source>
</evidence>
<dbReference type="SUPFAM" id="SSF54909">
    <property type="entry name" value="Dimeric alpha+beta barrel"/>
    <property type="match status" value="1"/>
</dbReference>